<dbReference type="EMBL" id="JSVC01000027">
    <property type="protein sequence ID" value="KIC92878.1"/>
    <property type="molecule type" value="Genomic_DNA"/>
</dbReference>
<dbReference type="STRING" id="1349421.OI18_20920"/>
<evidence type="ECO:0000313" key="2">
    <source>
        <dbReference type="EMBL" id="KIC92878.1"/>
    </source>
</evidence>
<dbReference type="Pfam" id="PF12802">
    <property type="entry name" value="MarR_2"/>
    <property type="match status" value="1"/>
</dbReference>
<organism evidence="2 3">
    <name type="scientific">Flavihumibacter solisilvae</name>
    <dbReference type="NCBI Taxonomy" id="1349421"/>
    <lineage>
        <taxon>Bacteria</taxon>
        <taxon>Pseudomonadati</taxon>
        <taxon>Bacteroidota</taxon>
        <taxon>Chitinophagia</taxon>
        <taxon>Chitinophagales</taxon>
        <taxon>Chitinophagaceae</taxon>
        <taxon>Flavihumibacter</taxon>
    </lineage>
</organism>
<evidence type="ECO:0000313" key="3">
    <source>
        <dbReference type="Proteomes" id="UP000031408"/>
    </source>
</evidence>
<dbReference type="SUPFAM" id="SSF46785">
    <property type="entry name" value="Winged helix' DNA-binding domain"/>
    <property type="match status" value="1"/>
</dbReference>
<comment type="caution">
    <text evidence="2">The sequence shown here is derived from an EMBL/GenBank/DDBJ whole genome shotgun (WGS) entry which is preliminary data.</text>
</comment>
<dbReference type="PROSITE" id="PS50995">
    <property type="entry name" value="HTH_MARR_2"/>
    <property type="match status" value="1"/>
</dbReference>
<dbReference type="InterPro" id="IPR000835">
    <property type="entry name" value="HTH_MarR-typ"/>
</dbReference>
<reference evidence="2 3" key="1">
    <citation type="submission" date="2014-11" db="EMBL/GenBank/DDBJ databases">
        <title>Genome sequence of Flavihumibacter solisilvae 3-3.</title>
        <authorList>
            <person name="Zhou G."/>
            <person name="Li M."/>
            <person name="Wang G."/>
        </authorList>
    </citation>
    <scope>NUCLEOTIDE SEQUENCE [LARGE SCALE GENOMIC DNA]</scope>
    <source>
        <strain evidence="2 3">3-3</strain>
    </source>
</reference>
<dbReference type="SMART" id="SM00347">
    <property type="entry name" value="HTH_MARR"/>
    <property type="match status" value="1"/>
</dbReference>
<dbReference type="InterPro" id="IPR036388">
    <property type="entry name" value="WH-like_DNA-bd_sf"/>
</dbReference>
<dbReference type="GO" id="GO:0006950">
    <property type="term" value="P:response to stress"/>
    <property type="evidence" value="ECO:0007669"/>
    <property type="project" value="TreeGrafter"/>
</dbReference>
<accession>A0A0C1LBH8</accession>
<dbReference type="OrthoDB" id="1551170at2"/>
<evidence type="ECO:0000259" key="1">
    <source>
        <dbReference type="PROSITE" id="PS50995"/>
    </source>
</evidence>
<proteinExistence type="predicted"/>
<dbReference type="PANTHER" id="PTHR33164">
    <property type="entry name" value="TRANSCRIPTIONAL REGULATOR, MARR FAMILY"/>
    <property type="match status" value="1"/>
</dbReference>
<dbReference type="InterPro" id="IPR036390">
    <property type="entry name" value="WH_DNA-bd_sf"/>
</dbReference>
<dbReference type="GO" id="GO:0003700">
    <property type="term" value="F:DNA-binding transcription factor activity"/>
    <property type="evidence" value="ECO:0007669"/>
    <property type="project" value="InterPro"/>
</dbReference>
<dbReference type="Proteomes" id="UP000031408">
    <property type="component" value="Unassembled WGS sequence"/>
</dbReference>
<dbReference type="InterPro" id="IPR011991">
    <property type="entry name" value="ArsR-like_HTH"/>
</dbReference>
<gene>
    <name evidence="2" type="ORF">OI18_20920</name>
</gene>
<dbReference type="Gene3D" id="1.10.10.10">
    <property type="entry name" value="Winged helix-like DNA-binding domain superfamily/Winged helix DNA-binding domain"/>
    <property type="match status" value="1"/>
</dbReference>
<dbReference type="RefSeq" id="WP_039143609.1">
    <property type="nucleotide sequence ID" value="NZ_JSVC01000027.1"/>
</dbReference>
<dbReference type="PANTHER" id="PTHR33164:SF43">
    <property type="entry name" value="HTH-TYPE TRANSCRIPTIONAL REPRESSOR YETL"/>
    <property type="match status" value="1"/>
</dbReference>
<dbReference type="CDD" id="cd00090">
    <property type="entry name" value="HTH_ARSR"/>
    <property type="match status" value="1"/>
</dbReference>
<keyword evidence="3" id="KW-1185">Reference proteome</keyword>
<name>A0A0C1LBH8_9BACT</name>
<feature type="domain" description="HTH marR-type" evidence="1">
    <location>
        <begin position="5"/>
        <end position="138"/>
    </location>
</feature>
<dbReference type="InterPro" id="IPR039422">
    <property type="entry name" value="MarR/SlyA-like"/>
</dbReference>
<protein>
    <recommendedName>
        <fullName evidence="1">HTH marR-type domain-containing protein</fullName>
    </recommendedName>
</protein>
<sequence>MKTSESRYCKCMYFASGALARKMEKLAIDTWKKVGLSPSHAYLLMMVIDDPGIQPGTLASELQLSPSTVTRLIEKLEEKKLVVRTNEGKLTNVYPTPKGKDLLPKLKSCVAEFHDSYSAILGKEESARLVHNINKITDKLFP</sequence>
<dbReference type="AlphaFoldDB" id="A0A0C1LBH8"/>